<dbReference type="InterPro" id="IPR013410">
    <property type="entry name" value="CRISPR-assoc_RAMP_Cmr4"/>
</dbReference>
<dbReference type="InterPro" id="IPR005537">
    <property type="entry name" value="RAMP_III_fam"/>
</dbReference>
<protein>
    <submittedName>
        <fullName evidence="3">Type III-B CRISPR module RAMP protein Cmr4</fullName>
    </submittedName>
</protein>
<organism evidence="3">
    <name type="scientific">Staphylothermus marinus</name>
    <dbReference type="NCBI Taxonomy" id="2280"/>
    <lineage>
        <taxon>Archaea</taxon>
        <taxon>Thermoproteota</taxon>
        <taxon>Thermoprotei</taxon>
        <taxon>Desulfurococcales</taxon>
        <taxon>Desulfurococcaceae</taxon>
        <taxon>Staphylothermus</taxon>
    </lineage>
</organism>
<accession>A0A7C4JL61</accession>
<evidence type="ECO:0000313" key="3">
    <source>
        <dbReference type="EMBL" id="HGQ73462.1"/>
    </source>
</evidence>
<comment type="caution">
    <text evidence="3">The sequence shown here is derived from an EMBL/GenBank/DDBJ whole genome shotgun (WGS) entry which is preliminary data.</text>
</comment>
<keyword evidence="1" id="KW-0051">Antiviral defense</keyword>
<dbReference type="GO" id="GO:0051607">
    <property type="term" value="P:defense response to virus"/>
    <property type="evidence" value="ECO:0007669"/>
    <property type="project" value="UniProtKB-KW"/>
</dbReference>
<dbReference type="Pfam" id="PF03787">
    <property type="entry name" value="RAMPs"/>
    <property type="match status" value="1"/>
</dbReference>
<dbReference type="PANTHER" id="PTHR36700:SF1">
    <property type="entry name" value="CRISPR SYSTEM CMR SUBUNIT CMR4"/>
    <property type="match status" value="1"/>
</dbReference>
<proteinExistence type="predicted"/>
<evidence type="ECO:0000259" key="2">
    <source>
        <dbReference type="Pfam" id="PF03787"/>
    </source>
</evidence>
<dbReference type="AlphaFoldDB" id="A0A7C4JL61"/>
<gene>
    <name evidence="3" type="primary">cmr4</name>
    <name evidence="3" type="ORF">ENU20_00015</name>
</gene>
<dbReference type="EMBL" id="DTBP01000001">
    <property type="protein sequence ID" value="HGQ73462.1"/>
    <property type="molecule type" value="Genomic_DNA"/>
</dbReference>
<name>A0A7C4JL61_STAMA</name>
<dbReference type="PANTHER" id="PTHR36700">
    <property type="entry name" value="CRISPR SYSTEM CMR SUBUNIT CMR4"/>
    <property type="match status" value="1"/>
</dbReference>
<evidence type="ECO:0000256" key="1">
    <source>
        <dbReference type="ARBA" id="ARBA00023118"/>
    </source>
</evidence>
<feature type="domain" description="CRISPR type III-associated protein" evidence="2">
    <location>
        <begin position="13"/>
        <end position="290"/>
    </location>
</feature>
<sequence>MYSDARLLYVRAYTPLHVGVGRGEEAYVDLPIQRDEYGYPVIWSSSFKGAIKANLDSNAKQHLGSEPGVSPSKPSAAVFLDARLLLIPVRVINKVWAYATSINMLNTFNKYIEVINSMNKQKQDKLNQLNLSTISGILREKPVVSKGDLVYDGKVMVNEIEFEAEIIENILETTGLADILHQEIKNLVENRGLIILPDKDNIDIRIINRSIVIQYRVRLGKEKVVEEGALWNEEYVPMESVFASVILCRNAKYENVEKDASQVCNDVVSQLDNRFIYVGGKESIGKGLIKLYVFTK</sequence>
<dbReference type="NCBIfam" id="TIGR02580">
    <property type="entry name" value="cas_RAMP_Cmr4"/>
    <property type="match status" value="1"/>
</dbReference>
<reference evidence="3" key="1">
    <citation type="journal article" date="2020" name="mSystems">
        <title>Genome- and Community-Level Interaction Insights into Carbon Utilization and Element Cycling Functions of Hydrothermarchaeota in Hydrothermal Sediment.</title>
        <authorList>
            <person name="Zhou Z."/>
            <person name="Liu Y."/>
            <person name="Xu W."/>
            <person name="Pan J."/>
            <person name="Luo Z.H."/>
            <person name="Li M."/>
        </authorList>
    </citation>
    <scope>NUCLEOTIDE SEQUENCE [LARGE SCALE GENOMIC DNA]</scope>
    <source>
        <strain evidence="3">SpSt-648</strain>
    </source>
</reference>